<comment type="caution">
    <text evidence="1">The sequence shown here is derived from an EMBL/GenBank/DDBJ whole genome shotgun (WGS) entry which is preliminary data.</text>
</comment>
<accession>A0AAW2UM54</accession>
<evidence type="ECO:0000313" key="1">
    <source>
        <dbReference type="EMBL" id="KAL0418079.1"/>
    </source>
</evidence>
<protein>
    <submittedName>
        <fullName evidence="1">RGS1-HXK1-interacting protein 1</fullName>
    </submittedName>
</protein>
<dbReference type="PANTHER" id="PTHR34554:SF2">
    <property type="entry name" value="RGS1-HXK1-INTERACTING PROTEIN 1"/>
    <property type="match status" value="1"/>
</dbReference>
<sequence length="199" mass="22159">MGEEEAIPTRTPALEPVKAWRTYISEELPRSVQESADSAIRSARSLQQSSSTHLRSLQVRFRHSLFRPSSSNRISNASCRNFSPSLELNTDIMRRLLLTELKVPPPSPHLTSSIPCRLVVPIEIDELVNVRENPALASGVAVAACLLLMRDLMDLLREIPGREALKLRADVASLASHLRQQRSALDKRILKISELGIPV</sequence>
<dbReference type="AlphaFoldDB" id="A0AAW2UM54"/>
<organism evidence="1">
    <name type="scientific">Sesamum radiatum</name>
    <name type="common">Black benniseed</name>
    <dbReference type="NCBI Taxonomy" id="300843"/>
    <lineage>
        <taxon>Eukaryota</taxon>
        <taxon>Viridiplantae</taxon>
        <taxon>Streptophyta</taxon>
        <taxon>Embryophyta</taxon>
        <taxon>Tracheophyta</taxon>
        <taxon>Spermatophyta</taxon>
        <taxon>Magnoliopsida</taxon>
        <taxon>eudicotyledons</taxon>
        <taxon>Gunneridae</taxon>
        <taxon>Pentapetalae</taxon>
        <taxon>asterids</taxon>
        <taxon>lamiids</taxon>
        <taxon>Lamiales</taxon>
        <taxon>Pedaliaceae</taxon>
        <taxon>Sesamum</taxon>
    </lineage>
</organism>
<dbReference type="InterPro" id="IPR053284">
    <property type="entry name" value="RGS1-HXK1_interactor"/>
</dbReference>
<proteinExistence type="predicted"/>
<reference evidence="1" key="1">
    <citation type="submission" date="2020-06" db="EMBL/GenBank/DDBJ databases">
        <authorList>
            <person name="Li T."/>
            <person name="Hu X."/>
            <person name="Zhang T."/>
            <person name="Song X."/>
            <person name="Zhang H."/>
            <person name="Dai N."/>
            <person name="Sheng W."/>
            <person name="Hou X."/>
            <person name="Wei L."/>
        </authorList>
    </citation>
    <scope>NUCLEOTIDE SEQUENCE</scope>
    <source>
        <strain evidence="1">G02</strain>
        <tissue evidence="1">Leaf</tissue>
    </source>
</reference>
<dbReference type="PANTHER" id="PTHR34554">
    <property type="entry name" value="RGS1-HXK1-INTERACTING PROTEIN 1"/>
    <property type="match status" value="1"/>
</dbReference>
<dbReference type="EMBL" id="JACGWJ010000005">
    <property type="protein sequence ID" value="KAL0418079.1"/>
    <property type="molecule type" value="Genomic_DNA"/>
</dbReference>
<gene>
    <name evidence="1" type="ORF">Sradi_1221400</name>
</gene>
<reference evidence="1" key="2">
    <citation type="journal article" date="2024" name="Plant">
        <title>Genomic evolution and insights into agronomic trait innovations of Sesamum species.</title>
        <authorList>
            <person name="Miao H."/>
            <person name="Wang L."/>
            <person name="Qu L."/>
            <person name="Liu H."/>
            <person name="Sun Y."/>
            <person name="Le M."/>
            <person name="Wang Q."/>
            <person name="Wei S."/>
            <person name="Zheng Y."/>
            <person name="Lin W."/>
            <person name="Duan Y."/>
            <person name="Cao H."/>
            <person name="Xiong S."/>
            <person name="Wang X."/>
            <person name="Wei L."/>
            <person name="Li C."/>
            <person name="Ma Q."/>
            <person name="Ju M."/>
            <person name="Zhao R."/>
            <person name="Li G."/>
            <person name="Mu C."/>
            <person name="Tian Q."/>
            <person name="Mei H."/>
            <person name="Zhang T."/>
            <person name="Gao T."/>
            <person name="Zhang H."/>
        </authorList>
    </citation>
    <scope>NUCLEOTIDE SEQUENCE</scope>
    <source>
        <strain evidence="1">G02</strain>
    </source>
</reference>
<name>A0AAW2UM54_SESRA</name>